<dbReference type="SUPFAM" id="SSF53474">
    <property type="entry name" value="alpha/beta-Hydrolases"/>
    <property type="match status" value="1"/>
</dbReference>
<keyword evidence="2 5" id="KW-0378">Hydrolase</keyword>
<dbReference type="PANTHER" id="PTHR46640">
    <property type="entry name" value="TRIACYLGLYCEROL LIPASE, PUTATIVE (AFU_ORTHOLOGUE AFUA_6G06510)-RELATED"/>
    <property type="match status" value="1"/>
</dbReference>
<feature type="domain" description="Fungal lipase-type" evidence="4">
    <location>
        <begin position="99"/>
        <end position="230"/>
    </location>
</feature>
<proteinExistence type="predicted"/>
<dbReference type="GO" id="GO:0006629">
    <property type="term" value="P:lipid metabolic process"/>
    <property type="evidence" value="ECO:0007669"/>
    <property type="project" value="InterPro"/>
</dbReference>
<dbReference type="InterPro" id="IPR051299">
    <property type="entry name" value="AB_hydrolase_lip/est"/>
</dbReference>
<keyword evidence="6" id="KW-1185">Reference proteome</keyword>
<gene>
    <name evidence="5" type="ORF">B0H63DRAFT_247187</name>
</gene>
<evidence type="ECO:0000313" key="5">
    <source>
        <dbReference type="EMBL" id="KAK3378430.1"/>
    </source>
</evidence>
<reference evidence="5" key="2">
    <citation type="submission" date="2023-06" db="EMBL/GenBank/DDBJ databases">
        <authorList>
            <consortium name="Lawrence Berkeley National Laboratory"/>
            <person name="Haridas S."/>
            <person name="Hensen N."/>
            <person name="Bonometti L."/>
            <person name="Westerberg I."/>
            <person name="Brannstrom I.O."/>
            <person name="Guillou S."/>
            <person name="Cros-Aarteil S."/>
            <person name="Calhoun S."/>
            <person name="Kuo A."/>
            <person name="Mondo S."/>
            <person name="Pangilinan J."/>
            <person name="Riley R."/>
            <person name="LaButti K."/>
            <person name="Andreopoulos B."/>
            <person name="Lipzen A."/>
            <person name="Chen C."/>
            <person name="Yanf M."/>
            <person name="Daum C."/>
            <person name="Ng V."/>
            <person name="Clum A."/>
            <person name="Steindorff A."/>
            <person name="Ohm R."/>
            <person name="Martin F."/>
            <person name="Silar P."/>
            <person name="Natvig D."/>
            <person name="Lalanne C."/>
            <person name="Gautier V."/>
            <person name="Ament-velasquez S.L."/>
            <person name="Kruys A."/>
            <person name="Hutchinson M.I."/>
            <person name="Powell A.J."/>
            <person name="Barry K."/>
            <person name="Miller A.N."/>
            <person name="Grigoriev I.V."/>
            <person name="Debuchy R."/>
            <person name="Gladieux P."/>
            <person name="Thoren M.H."/>
            <person name="Johannesson H."/>
        </authorList>
    </citation>
    <scope>NUCLEOTIDE SEQUENCE</scope>
    <source>
        <strain evidence="5">CBS 232.78</strain>
    </source>
</reference>
<dbReference type="InterPro" id="IPR002921">
    <property type="entry name" value="Fungal_lipase-type"/>
</dbReference>
<comment type="caution">
    <text evidence="5">The sequence shown here is derived from an EMBL/GenBank/DDBJ whole genome shotgun (WGS) entry which is preliminary data.</text>
</comment>
<dbReference type="PANTHER" id="PTHR46640:SF1">
    <property type="entry name" value="FUNGAL LIPASE-LIKE DOMAIN-CONTAINING PROTEIN-RELATED"/>
    <property type="match status" value="1"/>
</dbReference>
<name>A0AAE0KLG4_9PEZI</name>
<evidence type="ECO:0000259" key="4">
    <source>
        <dbReference type="Pfam" id="PF01764"/>
    </source>
</evidence>
<dbReference type="Pfam" id="PF01764">
    <property type="entry name" value="Lipase_3"/>
    <property type="match status" value="1"/>
</dbReference>
<feature type="chain" id="PRO_5042033771" evidence="3">
    <location>
        <begin position="19"/>
        <end position="338"/>
    </location>
</feature>
<dbReference type="CDD" id="cd00519">
    <property type="entry name" value="Lipase_3"/>
    <property type="match status" value="1"/>
</dbReference>
<feature type="signal peptide" evidence="3">
    <location>
        <begin position="1"/>
        <end position="18"/>
    </location>
</feature>
<protein>
    <submittedName>
        <fullName evidence="5">Alpha/Beta hydrolase protein</fullName>
    </submittedName>
</protein>
<evidence type="ECO:0000256" key="3">
    <source>
        <dbReference type="SAM" id="SignalP"/>
    </source>
</evidence>
<sequence>MKGSLVYCFSALVGLAVASPTLQKRDVSTAELTKFKLVAQYAASAFCNTENTAGQIITCKADFCPLVTANNGTTSSTFAGSIIDSRGLIAIDRTISSIIISFRGSRSIRNWITDFIFTQVPCDLVFGCLVHTGFLAAWNEISPQVLAGAKAAVKANPSYKVIVTGHSLGGAVGTLATAYLRKAGIPVAELITFGSPRVGNSAFAKFVTDQPGAEYRLTHAEDPVPRLPPILFNYRHTSPEYWIDAPSNATTITVSDFKVCPGDANIACNGGTKGFDLTEHSIYFQQVNGCNPDGEIWKRGPAATISDADLLKQLNQWVDMDIDYVEKLPFGESERVGI</sequence>
<dbReference type="Gene3D" id="3.40.50.1820">
    <property type="entry name" value="alpha/beta hydrolase"/>
    <property type="match status" value="1"/>
</dbReference>
<evidence type="ECO:0000256" key="2">
    <source>
        <dbReference type="ARBA" id="ARBA00022801"/>
    </source>
</evidence>
<reference evidence="5" key="1">
    <citation type="journal article" date="2023" name="Mol. Phylogenet. Evol.">
        <title>Genome-scale phylogeny and comparative genomics of the fungal order Sordariales.</title>
        <authorList>
            <person name="Hensen N."/>
            <person name="Bonometti L."/>
            <person name="Westerberg I."/>
            <person name="Brannstrom I.O."/>
            <person name="Guillou S."/>
            <person name="Cros-Aarteil S."/>
            <person name="Calhoun S."/>
            <person name="Haridas S."/>
            <person name="Kuo A."/>
            <person name="Mondo S."/>
            <person name="Pangilinan J."/>
            <person name="Riley R."/>
            <person name="LaButti K."/>
            <person name="Andreopoulos B."/>
            <person name="Lipzen A."/>
            <person name="Chen C."/>
            <person name="Yan M."/>
            <person name="Daum C."/>
            <person name="Ng V."/>
            <person name="Clum A."/>
            <person name="Steindorff A."/>
            <person name="Ohm R.A."/>
            <person name="Martin F."/>
            <person name="Silar P."/>
            <person name="Natvig D.O."/>
            <person name="Lalanne C."/>
            <person name="Gautier V."/>
            <person name="Ament-Velasquez S.L."/>
            <person name="Kruys A."/>
            <person name="Hutchinson M.I."/>
            <person name="Powell A.J."/>
            <person name="Barry K."/>
            <person name="Miller A.N."/>
            <person name="Grigoriev I.V."/>
            <person name="Debuchy R."/>
            <person name="Gladieux P."/>
            <person name="Hiltunen Thoren M."/>
            <person name="Johannesson H."/>
        </authorList>
    </citation>
    <scope>NUCLEOTIDE SEQUENCE</scope>
    <source>
        <strain evidence="5">CBS 232.78</strain>
    </source>
</reference>
<evidence type="ECO:0000256" key="1">
    <source>
        <dbReference type="ARBA" id="ARBA00022729"/>
    </source>
</evidence>
<dbReference type="InterPro" id="IPR029058">
    <property type="entry name" value="AB_hydrolase_fold"/>
</dbReference>
<dbReference type="AlphaFoldDB" id="A0AAE0KLG4"/>
<dbReference type="Proteomes" id="UP001285441">
    <property type="component" value="Unassembled WGS sequence"/>
</dbReference>
<keyword evidence="1 3" id="KW-0732">Signal</keyword>
<accession>A0AAE0KLG4</accession>
<evidence type="ECO:0000313" key="6">
    <source>
        <dbReference type="Proteomes" id="UP001285441"/>
    </source>
</evidence>
<organism evidence="5 6">
    <name type="scientific">Podospora didyma</name>
    <dbReference type="NCBI Taxonomy" id="330526"/>
    <lineage>
        <taxon>Eukaryota</taxon>
        <taxon>Fungi</taxon>
        <taxon>Dikarya</taxon>
        <taxon>Ascomycota</taxon>
        <taxon>Pezizomycotina</taxon>
        <taxon>Sordariomycetes</taxon>
        <taxon>Sordariomycetidae</taxon>
        <taxon>Sordariales</taxon>
        <taxon>Podosporaceae</taxon>
        <taxon>Podospora</taxon>
    </lineage>
</organism>
<dbReference type="GO" id="GO:0016787">
    <property type="term" value="F:hydrolase activity"/>
    <property type="evidence" value="ECO:0007669"/>
    <property type="project" value="UniProtKB-KW"/>
</dbReference>
<dbReference type="EMBL" id="JAULSW010000006">
    <property type="protein sequence ID" value="KAK3378430.1"/>
    <property type="molecule type" value="Genomic_DNA"/>
</dbReference>